<keyword evidence="2" id="KW-1185">Reference proteome</keyword>
<evidence type="ECO:0000313" key="1">
    <source>
        <dbReference type="EMBL" id="ONK70164.1"/>
    </source>
</evidence>
<dbReference type="OMA" id="CPDECEE"/>
<dbReference type="AlphaFoldDB" id="A0A5P1EWE1"/>
<organism evidence="1 2">
    <name type="scientific">Asparagus officinalis</name>
    <name type="common">Garden asparagus</name>
    <dbReference type="NCBI Taxonomy" id="4686"/>
    <lineage>
        <taxon>Eukaryota</taxon>
        <taxon>Viridiplantae</taxon>
        <taxon>Streptophyta</taxon>
        <taxon>Embryophyta</taxon>
        <taxon>Tracheophyta</taxon>
        <taxon>Spermatophyta</taxon>
        <taxon>Magnoliopsida</taxon>
        <taxon>Liliopsida</taxon>
        <taxon>Asparagales</taxon>
        <taxon>Asparagaceae</taxon>
        <taxon>Asparagoideae</taxon>
        <taxon>Asparagus</taxon>
    </lineage>
</organism>
<dbReference type="EMBL" id="CM007385">
    <property type="protein sequence ID" value="ONK70164.1"/>
    <property type="molecule type" value="Genomic_DNA"/>
</dbReference>
<dbReference type="Gramene" id="ONK70164">
    <property type="protein sequence ID" value="ONK70164"/>
    <property type="gene ID" value="A4U43_C05F30930"/>
</dbReference>
<evidence type="ECO:0000313" key="2">
    <source>
        <dbReference type="Proteomes" id="UP000243459"/>
    </source>
</evidence>
<reference evidence="2" key="1">
    <citation type="journal article" date="2017" name="Nat. Commun.">
        <title>The asparagus genome sheds light on the origin and evolution of a young Y chromosome.</title>
        <authorList>
            <person name="Harkess A."/>
            <person name="Zhou J."/>
            <person name="Xu C."/>
            <person name="Bowers J.E."/>
            <person name="Van der Hulst R."/>
            <person name="Ayyampalayam S."/>
            <person name="Mercati F."/>
            <person name="Riccardi P."/>
            <person name="McKain M.R."/>
            <person name="Kakrana A."/>
            <person name="Tang H."/>
            <person name="Ray J."/>
            <person name="Groenendijk J."/>
            <person name="Arikit S."/>
            <person name="Mathioni S.M."/>
            <person name="Nakano M."/>
            <person name="Shan H."/>
            <person name="Telgmann-Rauber A."/>
            <person name="Kanno A."/>
            <person name="Yue Z."/>
            <person name="Chen H."/>
            <person name="Li W."/>
            <person name="Chen Y."/>
            <person name="Xu X."/>
            <person name="Zhang Y."/>
            <person name="Luo S."/>
            <person name="Chen H."/>
            <person name="Gao J."/>
            <person name="Mao Z."/>
            <person name="Pires J.C."/>
            <person name="Luo M."/>
            <person name="Kudrna D."/>
            <person name="Wing R.A."/>
            <person name="Meyers B.C."/>
            <person name="Yi K."/>
            <person name="Kong H."/>
            <person name="Lavrijsen P."/>
            <person name="Sunseri F."/>
            <person name="Falavigna A."/>
            <person name="Ye Y."/>
            <person name="Leebens-Mack J.H."/>
            <person name="Chen G."/>
        </authorList>
    </citation>
    <scope>NUCLEOTIDE SEQUENCE [LARGE SCALE GENOMIC DNA]</scope>
    <source>
        <strain evidence="2">cv. DH0086</strain>
    </source>
</reference>
<protein>
    <submittedName>
        <fullName evidence="1">Uncharacterized protein</fullName>
    </submittedName>
</protein>
<accession>A0A5P1EWE1</accession>
<sequence>MSLKLAQGFSFFRGGLFEEKKADAAPKRDVSPSFKIQTDKEVYRPGDPVDVTIEIGNPRSEGQLENGICSFLVDSLSFEVKGIEKLDPQWFATQKPLPGSKQRRGEHLFLHCTTPSIISKVIVSSGCTKTYIVRGELPEILPPSYKGTSIRYIYYITSTLCGRWLVLENGHSDKGCLDDFIQLEARVPLRIWVMQKDSNLLNEGSLAATNAQMDIFWKEKDGDSEWARANDCPDECEEGYDSLRDEVSSVSSYNPTRENIDLAFRKSLSLQSVTSRLSNNEFHSHVLSQSRFPYIIAAP</sequence>
<proteinExistence type="predicted"/>
<dbReference type="PANTHER" id="PTHR12507">
    <property type="entry name" value="REDUCED GROWTH PHENOTYPE 1 RGP1, YEAST -RELATED"/>
    <property type="match status" value="1"/>
</dbReference>
<dbReference type="Proteomes" id="UP000243459">
    <property type="component" value="Chromosome 5"/>
</dbReference>
<gene>
    <name evidence="1" type="ORF">A4U43_C05F30930</name>
</gene>
<dbReference type="InterPro" id="IPR014848">
    <property type="entry name" value="Rgp1"/>
</dbReference>
<name>A0A5P1EWE1_ASPOF</name>